<sequence length="396" mass="41932">MSVIAPPSSTDRCALVAQARQALRDAPGANAGAMLAAAAGMEPWIARSWQRCLSSGLQPTQRVVFDAVSATALRRIHEQHHGLLQAARPVLEQLARTIIGMHYFALLTDARGIVLAVQGLQGNSDPRAHAIARVGIDLSEAAVGTTAIGAALTERQAVWLHRGEHFFEDNTCYSCAGAPLFDPWGRCMGMLDLTGVDVPERPELRHLATRSARAIEDALLQQQPHNLLLRLNWPGCPLGGEGDGLLALDADGQVLGSNGMARQLMPLPQLPPGTALHWSHLCALPWGMLRDAAGQAARHGPAALELPLWSGLRLHGLALPAAPKRTLVSLPVPPGASGANAETAAVAPAPLRETETALIRQAVWAARGNVAQAARALGISRATVYRKLGVPKKQLP</sequence>
<proteinExistence type="predicted"/>
<keyword evidence="3" id="KW-1185">Reference proteome</keyword>
<dbReference type="InterPro" id="IPR009057">
    <property type="entry name" value="Homeodomain-like_sf"/>
</dbReference>
<dbReference type="SUPFAM" id="SSF46689">
    <property type="entry name" value="Homeodomain-like"/>
    <property type="match status" value="1"/>
</dbReference>
<dbReference type="Proteomes" id="UP000252174">
    <property type="component" value="Unassembled WGS sequence"/>
</dbReference>
<dbReference type="GO" id="GO:0043565">
    <property type="term" value="F:sequence-specific DNA binding"/>
    <property type="evidence" value="ECO:0007669"/>
    <property type="project" value="InterPro"/>
</dbReference>
<dbReference type="EMBL" id="QPJU01000002">
    <property type="protein sequence ID" value="RCX10875.1"/>
    <property type="molecule type" value="Genomic_DNA"/>
</dbReference>
<evidence type="ECO:0000259" key="1">
    <source>
        <dbReference type="Pfam" id="PF02954"/>
    </source>
</evidence>
<dbReference type="AlphaFoldDB" id="A0A369AP31"/>
<evidence type="ECO:0000313" key="3">
    <source>
        <dbReference type="Proteomes" id="UP000252174"/>
    </source>
</evidence>
<feature type="domain" description="DNA binding HTH" evidence="1">
    <location>
        <begin position="351"/>
        <end position="388"/>
    </location>
</feature>
<dbReference type="InterPro" id="IPR029016">
    <property type="entry name" value="GAF-like_dom_sf"/>
</dbReference>
<dbReference type="Pfam" id="PF02954">
    <property type="entry name" value="HTH_8"/>
    <property type="match status" value="1"/>
</dbReference>
<reference evidence="2 3" key="1">
    <citation type="submission" date="2018-07" db="EMBL/GenBank/DDBJ databases">
        <title>Genomic Encyclopedia of Type Strains, Phase IV (KMG-IV): sequencing the most valuable type-strain genomes for metagenomic binning, comparative biology and taxonomic classification.</title>
        <authorList>
            <person name="Goeker M."/>
        </authorList>
    </citation>
    <scope>NUCLEOTIDE SEQUENCE [LARGE SCALE GENOMIC DNA]</scope>
    <source>
        <strain evidence="2 3">DSM 100911</strain>
    </source>
</reference>
<comment type="caution">
    <text evidence="2">The sequence shown here is derived from an EMBL/GenBank/DDBJ whole genome shotgun (WGS) entry which is preliminary data.</text>
</comment>
<organism evidence="2 3">
    <name type="scientific">Extensimonas vulgaris</name>
    <dbReference type="NCBI Taxonomy" id="1031594"/>
    <lineage>
        <taxon>Bacteria</taxon>
        <taxon>Pseudomonadati</taxon>
        <taxon>Pseudomonadota</taxon>
        <taxon>Betaproteobacteria</taxon>
        <taxon>Burkholderiales</taxon>
        <taxon>Comamonadaceae</taxon>
        <taxon>Extensimonas</taxon>
    </lineage>
</organism>
<dbReference type="PRINTS" id="PR01590">
    <property type="entry name" value="HTHFIS"/>
</dbReference>
<dbReference type="RefSeq" id="WP_114482451.1">
    <property type="nucleotide sequence ID" value="NZ_QPJU01000002.1"/>
</dbReference>
<dbReference type="SUPFAM" id="SSF55781">
    <property type="entry name" value="GAF domain-like"/>
    <property type="match status" value="1"/>
</dbReference>
<accession>A0A369AP31</accession>
<dbReference type="Gene3D" id="3.30.450.40">
    <property type="match status" value="1"/>
</dbReference>
<dbReference type="OrthoDB" id="9761705at2"/>
<protein>
    <submittedName>
        <fullName evidence="2">Regulatory Fis family protein</fullName>
    </submittedName>
</protein>
<dbReference type="Gene3D" id="1.10.10.60">
    <property type="entry name" value="Homeodomain-like"/>
    <property type="match status" value="1"/>
</dbReference>
<evidence type="ECO:0000313" key="2">
    <source>
        <dbReference type="EMBL" id="RCX10875.1"/>
    </source>
</evidence>
<dbReference type="InterPro" id="IPR002197">
    <property type="entry name" value="HTH_Fis"/>
</dbReference>
<gene>
    <name evidence="2" type="ORF">DFR45_102277</name>
</gene>
<name>A0A369AP31_9BURK</name>